<dbReference type="GO" id="GO:0005524">
    <property type="term" value="F:ATP binding"/>
    <property type="evidence" value="ECO:0007669"/>
    <property type="project" value="UniProtKB-UniRule"/>
</dbReference>
<evidence type="ECO:0000256" key="12">
    <source>
        <dbReference type="ARBA" id="ARBA00022737"/>
    </source>
</evidence>
<evidence type="ECO:0000256" key="1">
    <source>
        <dbReference type="ARBA" id="ARBA00004251"/>
    </source>
</evidence>
<dbReference type="Gene3D" id="3.30.200.20">
    <property type="entry name" value="Phosphorylase Kinase, domain 1"/>
    <property type="match status" value="1"/>
</dbReference>
<keyword evidence="17 24" id="KW-0472">Membrane</keyword>
<dbReference type="FunFam" id="3.80.10.10:FF:000679">
    <property type="entry name" value="LRR receptor-like serine/threonine-protein kinase RPK2"/>
    <property type="match status" value="1"/>
</dbReference>
<evidence type="ECO:0000259" key="25">
    <source>
        <dbReference type="PROSITE" id="PS50011"/>
    </source>
</evidence>
<evidence type="ECO:0000256" key="16">
    <source>
        <dbReference type="ARBA" id="ARBA00022989"/>
    </source>
</evidence>
<evidence type="ECO:0000256" key="22">
    <source>
        <dbReference type="PROSITE-ProRule" id="PRU10141"/>
    </source>
</evidence>
<dbReference type="InterPro" id="IPR025875">
    <property type="entry name" value="Leu-rich_rpt_4"/>
</dbReference>
<evidence type="ECO:0000256" key="2">
    <source>
        <dbReference type="ARBA" id="ARBA00008684"/>
    </source>
</evidence>
<dbReference type="InterPro" id="IPR008271">
    <property type="entry name" value="Ser/Thr_kinase_AS"/>
</dbReference>
<dbReference type="FunFam" id="1.10.510.10:FF:000192">
    <property type="entry name" value="LRR receptor-like serine/threonine-protein kinase RPK2"/>
    <property type="match status" value="1"/>
</dbReference>
<evidence type="ECO:0000256" key="14">
    <source>
        <dbReference type="ARBA" id="ARBA00022777"/>
    </source>
</evidence>
<dbReference type="Gene3D" id="3.80.10.10">
    <property type="entry name" value="Ribonuclease Inhibitor"/>
    <property type="match status" value="4"/>
</dbReference>
<dbReference type="Pfam" id="PF12799">
    <property type="entry name" value="LRR_4"/>
    <property type="match status" value="1"/>
</dbReference>
<dbReference type="SUPFAM" id="SSF56112">
    <property type="entry name" value="Protein kinase-like (PK-like)"/>
    <property type="match status" value="1"/>
</dbReference>
<evidence type="ECO:0000256" key="8">
    <source>
        <dbReference type="ARBA" id="ARBA00022614"/>
    </source>
</evidence>
<evidence type="ECO:0000256" key="23">
    <source>
        <dbReference type="SAM" id="MobiDB-lite"/>
    </source>
</evidence>
<evidence type="ECO:0000256" key="7">
    <source>
        <dbReference type="ARBA" id="ARBA00022553"/>
    </source>
</evidence>
<keyword evidence="18 26" id="KW-0675">Receptor</keyword>
<dbReference type="FunFam" id="3.30.200.20:FF:000260">
    <property type="entry name" value="LRR receptor-like serine/threonine-protein kinase RPK2"/>
    <property type="match status" value="1"/>
</dbReference>
<evidence type="ECO:0000256" key="10">
    <source>
        <dbReference type="ARBA" id="ARBA00022692"/>
    </source>
</evidence>
<reference evidence="26" key="1">
    <citation type="submission" date="2022-05" db="EMBL/GenBank/DDBJ databases">
        <title>The Musa troglodytarum L. genome provides insights into the mechanism of non-climacteric behaviour and enrichment of carotenoids.</title>
        <authorList>
            <person name="Wang J."/>
        </authorList>
    </citation>
    <scope>NUCLEOTIDE SEQUENCE</scope>
    <source>
        <tissue evidence="26">Leaf</tissue>
    </source>
</reference>
<keyword evidence="6" id="KW-0723">Serine/threonine-protein kinase</keyword>
<proteinExistence type="inferred from homology"/>
<sequence length="1178" mass="128125">MADAEEEDDDEEGLSQKRSLWDQKITFLGAVVSPSSSFLSPSVTRVTVSFSVPTLAEGLRFPLAMPRRRVPPTCLVRFFLLVFPFAAAVVSSSSLDAASRSAERVALLQFKFSVVSDPAGLLARWSNATGSDHCVWPGVSCDARSRVVALNVSADGGRFPSSCSRSGPFWRRCPDSCRRLSGKLSPAIGALVELKVLSFPFHAFGGEIPGEIWGLEKLEVVDFEANLLSGFLPSNLPPSLRVLNLASNLIRGEIPPSLSSCVRLETLDLSGNQLNGTIPGFVGDCLNLRELYLSSNQLSGSIPDELGDGCRSLQHLDLSGNILVGGIPGSLGDCSELRSLTLSSNLLDDVIPPELGRLRKLQVLDVSRNCLSGPVPAELGGCFELSVIVLSNPYNPTIHSDNSSNVDADEFNYFQGRIDENITALPNLRVLWAPRAMLQGEIPSSWGTCESVNIVNLAENLFTGGIPKAFGRCQNLKFLNLSSNKLTGWLDQDLPVPCMDVFDVSGNRLSGSIPSFNLKSCPSSKLLLDDLGSGYYSFFSYTTLAAISLDMYDCGDDVTVFHNFGQNKFTGALPSLPLSTDRYGKEAVYAFLADGNNLVGPLGDVIFNKCNEVKAFIVNLSNNWISGQIPTEVGAVCLPLVVFDVSRNNISGVIPQGFGFLEGIIGLDFCRNHLEGEIPARFENLKHLQYLSLGKNNLRGNIPAGFGQLHHLRYFDLSSNYLSGEIPTDLVGLKNLTILLLDNNNLSGTIPLDLARMTSLTEFNVSFNNLSGSLPMNASMLTCDSVLGNPLIHSCPVNTVSVPSLSGRQGRSTQDYTGSSPPRPTNDSNNTGFSTIEIASIASAAAVVSVLLALIVLYIYTRKCAPRFAARSSRRREVTLFTDIGAPVSFESIVRATGNFNASNCIGHGGFGATYKAEISPGVLVAIKRLSLGRFQGVQQFHAEIKTLGRLRHPNLVTLVGYHLSEEEMFLIYNYLSGGNLERFIQERHKRGVDWRVLHRIAMDIACALAYLHDHCVPRILHRDVKPSNILLDNHKAYLSDFGLARLLGNSETHATTGVAGTFGYVAPEYAMTCRVSDKADVYSYGVVLMELISDKKALDPSFSPYGNGFNIVAWACMLLHQGRAREFFMEGLWNVGPHDDLVATLHLAVRCTVDSLSIRPTMKQVVQRLKQLQPPTC</sequence>
<dbReference type="EMBL" id="CP097506">
    <property type="protein sequence ID" value="URD98099.1"/>
    <property type="molecule type" value="Genomic_DNA"/>
</dbReference>
<gene>
    <name evidence="26" type="ORF">MUK42_32503</name>
</gene>
<keyword evidence="11" id="KW-0732">Signal</keyword>
<evidence type="ECO:0000256" key="6">
    <source>
        <dbReference type="ARBA" id="ARBA00022527"/>
    </source>
</evidence>
<keyword evidence="12" id="KW-0677">Repeat</keyword>
<keyword evidence="16 24" id="KW-1133">Transmembrane helix</keyword>
<dbReference type="GO" id="GO:0009409">
    <property type="term" value="P:response to cold"/>
    <property type="evidence" value="ECO:0007669"/>
    <property type="project" value="UniProtKB-ARBA"/>
</dbReference>
<evidence type="ECO:0000256" key="5">
    <source>
        <dbReference type="ARBA" id="ARBA00022475"/>
    </source>
</evidence>
<keyword evidence="14 26" id="KW-0418">Kinase</keyword>
<organism evidence="26 27">
    <name type="scientific">Musa troglodytarum</name>
    <name type="common">fe'i banana</name>
    <dbReference type="NCBI Taxonomy" id="320322"/>
    <lineage>
        <taxon>Eukaryota</taxon>
        <taxon>Viridiplantae</taxon>
        <taxon>Streptophyta</taxon>
        <taxon>Embryophyta</taxon>
        <taxon>Tracheophyta</taxon>
        <taxon>Spermatophyta</taxon>
        <taxon>Magnoliopsida</taxon>
        <taxon>Liliopsida</taxon>
        <taxon>Zingiberales</taxon>
        <taxon>Musaceae</taxon>
        <taxon>Musa</taxon>
    </lineage>
</organism>
<dbReference type="InterPro" id="IPR017441">
    <property type="entry name" value="Protein_kinase_ATP_BS"/>
</dbReference>
<keyword evidence="4" id="KW-0217">Developmental protein</keyword>
<keyword evidence="9" id="KW-0808">Transferase</keyword>
<evidence type="ECO:0000256" key="17">
    <source>
        <dbReference type="ARBA" id="ARBA00023136"/>
    </source>
</evidence>
<feature type="region of interest" description="Disordered" evidence="23">
    <location>
        <begin position="803"/>
        <end position="830"/>
    </location>
</feature>
<dbReference type="Pfam" id="PF00069">
    <property type="entry name" value="Pkinase"/>
    <property type="match status" value="1"/>
</dbReference>
<evidence type="ECO:0000256" key="20">
    <source>
        <dbReference type="ARBA" id="ARBA00047899"/>
    </source>
</evidence>
<dbReference type="PROSITE" id="PS50011">
    <property type="entry name" value="PROTEIN_KINASE_DOM"/>
    <property type="match status" value="1"/>
</dbReference>
<comment type="catalytic activity">
    <reaction evidence="20">
        <text>L-threonyl-[protein] + ATP = O-phospho-L-threonyl-[protein] + ADP + H(+)</text>
        <dbReference type="Rhea" id="RHEA:46608"/>
        <dbReference type="Rhea" id="RHEA-COMP:11060"/>
        <dbReference type="Rhea" id="RHEA-COMP:11605"/>
        <dbReference type="ChEBI" id="CHEBI:15378"/>
        <dbReference type="ChEBI" id="CHEBI:30013"/>
        <dbReference type="ChEBI" id="CHEBI:30616"/>
        <dbReference type="ChEBI" id="CHEBI:61977"/>
        <dbReference type="ChEBI" id="CHEBI:456216"/>
        <dbReference type="EC" id="2.7.11.1"/>
    </reaction>
</comment>
<dbReference type="PROSITE" id="PS51450">
    <property type="entry name" value="LRR"/>
    <property type="match status" value="1"/>
</dbReference>
<name>A0A9E7JZK3_9LILI</name>
<keyword evidence="10 24" id="KW-0812">Transmembrane</keyword>
<dbReference type="Pfam" id="PF08263">
    <property type="entry name" value="LRRNT_2"/>
    <property type="match status" value="1"/>
</dbReference>
<evidence type="ECO:0000256" key="9">
    <source>
        <dbReference type="ARBA" id="ARBA00022679"/>
    </source>
</evidence>
<evidence type="ECO:0000313" key="27">
    <source>
        <dbReference type="Proteomes" id="UP001055439"/>
    </source>
</evidence>
<dbReference type="InterPro" id="IPR003591">
    <property type="entry name" value="Leu-rich_rpt_typical-subtyp"/>
</dbReference>
<dbReference type="PROSITE" id="PS00108">
    <property type="entry name" value="PROTEIN_KINASE_ST"/>
    <property type="match status" value="1"/>
</dbReference>
<dbReference type="PROSITE" id="PS00107">
    <property type="entry name" value="PROTEIN_KINASE_ATP"/>
    <property type="match status" value="1"/>
</dbReference>
<evidence type="ECO:0000256" key="15">
    <source>
        <dbReference type="ARBA" id="ARBA00022840"/>
    </source>
</evidence>
<dbReference type="SUPFAM" id="SSF52047">
    <property type="entry name" value="RNI-like"/>
    <property type="match status" value="1"/>
</dbReference>
<dbReference type="FunFam" id="3.80.10.10:FF:000041">
    <property type="entry name" value="LRR receptor-like serine/threonine-protein kinase ERECTA"/>
    <property type="match status" value="1"/>
</dbReference>
<keyword evidence="7" id="KW-0597">Phosphoprotein</keyword>
<evidence type="ECO:0000256" key="13">
    <source>
        <dbReference type="ARBA" id="ARBA00022741"/>
    </source>
</evidence>
<dbReference type="PANTHER" id="PTHR48056:SF63">
    <property type="entry name" value="PROTEIN KINASE DOMAIN-CONTAINING PROTEIN"/>
    <property type="match status" value="1"/>
</dbReference>
<protein>
    <recommendedName>
        <fullName evidence="3">non-specific serine/threonine protein kinase</fullName>
        <ecNumber evidence="3">2.7.11.1</ecNumber>
    </recommendedName>
</protein>
<keyword evidence="19" id="KW-0325">Glycoprotein</keyword>
<dbReference type="InterPro" id="IPR011009">
    <property type="entry name" value="Kinase-like_dom_sf"/>
</dbReference>
<dbReference type="InterPro" id="IPR050647">
    <property type="entry name" value="Plant_LRR-RLKs"/>
</dbReference>
<dbReference type="FunFam" id="3.80.10.10:FF:000275">
    <property type="entry name" value="Leucine-rich repeat receptor-like protein kinase"/>
    <property type="match status" value="1"/>
</dbReference>
<dbReference type="OrthoDB" id="1896041at2759"/>
<comment type="similarity">
    <text evidence="2">Belongs to the protein kinase superfamily. Ser/Thr protein kinase family.</text>
</comment>
<accession>A0A9E7JZK3</accession>
<comment type="catalytic activity">
    <reaction evidence="21">
        <text>L-seryl-[protein] + ATP = O-phospho-L-seryl-[protein] + ADP + H(+)</text>
        <dbReference type="Rhea" id="RHEA:17989"/>
        <dbReference type="Rhea" id="RHEA-COMP:9863"/>
        <dbReference type="Rhea" id="RHEA-COMP:11604"/>
        <dbReference type="ChEBI" id="CHEBI:15378"/>
        <dbReference type="ChEBI" id="CHEBI:29999"/>
        <dbReference type="ChEBI" id="CHEBI:30616"/>
        <dbReference type="ChEBI" id="CHEBI:83421"/>
        <dbReference type="ChEBI" id="CHEBI:456216"/>
        <dbReference type="EC" id="2.7.11.1"/>
    </reaction>
</comment>
<feature type="domain" description="Protein kinase" evidence="25">
    <location>
        <begin position="900"/>
        <end position="1178"/>
    </location>
</feature>
<dbReference type="Proteomes" id="UP001055439">
    <property type="component" value="Chromosome 4"/>
</dbReference>
<dbReference type="GO" id="GO:0009945">
    <property type="term" value="P:radial axis specification"/>
    <property type="evidence" value="ECO:0007669"/>
    <property type="project" value="UniProtKB-ARBA"/>
</dbReference>
<dbReference type="PANTHER" id="PTHR48056">
    <property type="entry name" value="LRR RECEPTOR-LIKE SERINE/THREONINE-PROTEIN KINASE-RELATED"/>
    <property type="match status" value="1"/>
</dbReference>
<evidence type="ECO:0000313" key="26">
    <source>
        <dbReference type="EMBL" id="URD98099.1"/>
    </source>
</evidence>
<dbReference type="GO" id="GO:0004674">
    <property type="term" value="F:protein serine/threonine kinase activity"/>
    <property type="evidence" value="ECO:0007669"/>
    <property type="project" value="UniProtKB-KW"/>
</dbReference>
<feature type="binding site" evidence="22">
    <location>
        <position position="928"/>
    </location>
    <ligand>
        <name>ATP</name>
        <dbReference type="ChEBI" id="CHEBI:30616"/>
    </ligand>
</feature>
<dbReference type="Gene3D" id="1.10.510.10">
    <property type="entry name" value="Transferase(Phosphotransferase) domain 1"/>
    <property type="match status" value="1"/>
</dbReference>
<evidence type="ECO:0000256" key="19">
    <source>
        <dbReference type="ARBA" id="ARBA00023180"/>
    </source>
</evidence>
<evidence type="ECO:0000256" key="4">
    <source>
        <dbReference type="ARBA" id="ARBA00022473"/>
    </source>
</evidence>
<dbReference type="CDD" id="cd14066">
    <property type="entry name" value="STKc_IRAK"/>
    <property type="match status" value="1"/>
</dbReference>
<evidence type="ECO:0000256" key="3">
    <source>
        <dbReference type="ARBA" id="ARBA00012513"/>
    </source>
</evidence>
<keyword evidence="13 22" id="KW-0547">Nucleotide-binding</keyword>
<keyword evidence="8" id="KW-0433">Leucine-rich repeat</keyword>
<dbReference type="FunFam" id="3.80.10.10:FF:000369">
    <property type="entry name" value="LRR receptor-like serine/threonine-protein kinase RPK2"/>
    <property type="match status" value="1"/>
</dbReference>
<dbReference type="GO" id="GO:0009942">
    <property type="term" value="P:longitudinal axis specification"/>
    <property type="evidence" value="ECO:0007669"/>
    <property type="project" value="UniProtKB-ARBA"/>
</dbReference>
<dbReference type="InterPro" id="IPR032675">
    <property type="entry name" value="LRR_dom_sf"/>
</dbReference>
<evidence type="ECO:0000256" key="21">
    <source>
        <dbReference type="ARBA" id="ARBA00048679"/>
    </source>
</evidence>
<dbReference type="Pfam" id="PF00560">
    <property type="entry name" value="LRR_1"/>
    <property type="match status" value="4"/>
</dbReference>
<comment type="subcellular location">
    <subcellularLocation>
        <location evidence="1">Cell membrane</location>
        <topology evidence="1">Single-pass type I membrane protein</topology>
    </subcellularLocation>
</comment>
<dbReference type="GO" id="GO:0048508">
    <property type="term" value="P:embryonic meristem development"/>
    <property type="evidence" value="ECO:0007669"/>
    <property type="project" value="UniProtKB-ARBA"/>
</dbReference>
<keyword evidence="27" id="KW-1185">Reference proteome</keyword>
<dbReference type="InterPro" id="IPR000719">
    <property type="entry name" value="Prot_kinase_dom"/>
</dbReference>
<dbReference type="SMART" id="SM00220">
    <property type="entry name" value="S_TKc"/>
    <property type="match status" value="1"/>
</dbReference>
<feature type="transmembrane region" description="Helical" evidence="24">
    <location>
        <begin position="838"/>
        <end position="861"/>
    </location>
</feature>
<keyword evidence="5" id="KW-1003">Cell membrane</keyword>
<dbReference type="InterPro" id="IPR001611">
    <property type="entry name" value="Leu-rich_rpt"/>
</dbReference>
<dbReference type="InterPro" id="IPR013210">
    <property type="entry name" value="LRR_N_plant-typ"/>
</dbReference>
<dbReference type="SUPFAM" id="SSF52058">
    <property type="entry name" value="L domain-like"/>
    <property type="match status" value="1"/>
</dbReference>
<dbReference type="SMART" id="SM00369">
    <property type="entry name" value="LRR_TYP"/>
    <property type="match status" value="6"/>
</dbReference>
<evidence type="ECO:0000256" key="24">
    <source>
        <dbReference type="SAM" id="Phobius"/>
    </source>
</evidence>
<evidence type="ECO:0000256" key="18">
    <source>
        <dbReference type="ARBA" id="ARBA00023170"/>
    </source>
</evidence>
<dbReference type="EC" id="2.7.11.1" evidence="3"/>
<dbReference type="GO" id="GO:0009414">
    <property type="term" value="P:response to water deprivation"/>
    <property type="evidence" value="ECO:0007669"/>
    <property type="project" value="UniProtKB-ARBA"/>
</dbReference>
<dbReference type="AlphaFoldDB" id="A0A9E7JZK3"/>
<dbReference type="Pfam" id="PF13855">
    <property type="entry name" value="LRR_8"/>
    <property type="match status" value="2"/>
</dbReference>
<evidence type="ECO:0000256" key="11">
    <source>
        <dbReference type="ARBA" id="ARBA00022729"/>
    </source>
</evidence>
<keyword evidence="15 22" id="KW-0067">ATP-binding</keyword>
<dbReference type="GO" id="GO:0005886">
    <property type="term" value="C:plasma membrane"/>
    <property type="evidence" value="ECO:0007669"/>
    <property type="project" value="UniProtKB-SubCell"/>
</dbReference>